<keyword evidence="2" id="KW-1185">Reference proteome</keyword>
<organism evidence="1 2">
    <name type="scientific">Ichthyobacterium seriolicida</name>
    <dbReference type="NCBI Taxonomy" id="242600"/>
    <lineage>
        <taxon>Bacteria</taxon>
        <taxon>Pseudomonadati</taxon>
        <taxon>Bacteroidota</taxon>
        <taxon>Flavobacteriia</taxon>
        <taxon>Flavobacteriales</taxon>
        <taxon>Ichthyobacteriaceae</taxon>
        <taxon>Ichthyobacterium</taxon>
    </lineage>
</organism>
<dbReference type="OrthoDB" id="979116at2"/>
<proteinExistence type="predicted"/>
<reference evidence="1 2" key="1">
    <citation type="submission" date="2014-03" db="EMBL/GenBank/DDBJ databases">
        <title>complete genome sequence of Flavobacteriaceae bacterium JBKA-6.</title>
        <authorList>
            <person name="Takano T."/>
            <person name="Nakamura Y."/>
            <person name="Takuma S."/>
            <person name="Yasuike M."/>
            <person name="Matsuyama T."/>
            <person name="Sakai T."/>
            <person name="Fujiwara A."/>
            <person name="Kimoto K."/>
            <person name="Fukuda Y."/>
            <person name="Kondo H."/>
            <person name="Hirono I."/>
            <person name="Nakayasu C."/>
        </authorList>
    </citation>
    <scope>NUCLEOTIDE SEQUENCE [LARGE SCALE GENOMIC DNA]</scope>
    <source>
        <strain evidence="1 2">JBKA-6</strain>
    </source>
</reference>
<dbReference type="AlphaFoldDB" id="A0A1J1DZG2"/>
<dbReference type="Proteomes" id="UP000243197">
    <property type="component" value="Chromosome"/>
</dbReference>
<dbReference type="PROSITE" id="PS51257">
    <property type="entry name" value="PROKAR_LIPOPROTEIN"/>
    <property type="match status" value="1"/>
</dbReference>
<dbReference type="EMBL" id="AP014564">
    <property type="protein sequence ID" value="BAV95303.1"/>
    <property type="molecule type" value="Genomic_DNA"/>
</dbReference>
<dbReference type="Gene3D" id="1.20.58.80">
    <property type="entry name" value="Phosphotransferase system, lactose/cellobiose-type IIA subunit"/>
    <property type="match status" value="1"/>
</dbReference>
<dbReference type="SUPFAM" id="SSF116846">
    <property type="entry name" value="MIT domain"/>
    <property type="match status" value="1"/>
</dbReference>
<evidence type="ECO:0000313" key="2">
    <source>
        <dbReference type="Proteomes" id="UP000243197"/>
    </source>
</evidence>
<dbReference type="KEGG" id="ise:JBKA6_1290"/>
<dbReference type="Gene3D" id="3.10.28.20">
    <property type="entry name" value="Acetamidase/Formamidase-like domains"/>
    <property type="match status" value="1"/>
</dbReference>
<dbReference type="InterPro" id="IPR036181">
    <property type="entry name" value="MIT_dom_sf"/>
</dbReference>
<evidence type="ECO:0008006" key="3">
    <source>
        <dbReference type="Google" id="ProtNLM"/>
    </source>
</evidence>
<gene>
    <name evidence="1" type="ORF">JBKA6_1290</name>
</gene>
<protein>
    <recommendedName>
        <fullName evidence="3">Lipoprotein</fullName>
    </recommendedName>
</protein>
<name>A0A1J1DZG2_9FLAO</name>
<dbReference type="RefSeq" id="WP_096686981.1">
    <property type="nucleotide sequence ID" value="NZ_AP014564.1"/>
</dbReference>
<evidence type="ECO:0000313" key="1">
    <source>
        <dbReference type="EMBL" id="BAV95303.1"/>
    </source>
</evidence>
<sequence length="456" mass="53066">MIKNRFVLFTVIALFFSCGSSKSFRDKYKGKLRLKFDSKEKPDWIGQKPESSEYYTGINMVSKTQFPYSYVEKAKSKALADLISNISVNISSNSVMTSIEDNFELSEEFTSSIESSSKEEIEDYELVDTYESPIEYWVYYRLNKKKHHEIIREKQDKVSRKAITLMTDAINYEKKYDYKNALQSYISAIELIKPYWNSTLETVYNGENVFLGNELMKKTIQLISDIQILRNTNIIKVKRAQSIKNEASFSIKNKKGHDLNNLPIEWTYSKDKWIKNIYISKDGLISPTIDKVISSKDKEFIVARLDLDKIINEVSNDFSLRKIFSAMSVPEDEIRIEILMPKIYVESNTPILKEIMINFLNKKNIPLSDKKQSDFSISINEKIKKTGANNNGILHRATLDISYTVFNNRDKIFSTKEFFEGKSIENIERAIQDATSEAIDEFNYRIANRIYDIIFK</sequence>
<accession>A0A1J1DZG2</accession>